<accession>A0AAU7YL23</accession>
<sequence>MQEINELPVISSGFLIPSSCKIVGAISDNSYDVIPVLDTGI</sequence>
<organism evidence="1">
    <name type="scientific">Wolbachia endosymbiont of Polyergus mexicanus</name>
    <dbReference type="NCBI Taxonomy" id="3171167"/>
    <lineage>
        <taxon>Bacteria</taxon>
        <taxon>Pseudomonadati</taxon>
        <taxon>Pseudomonadota</taxon>
        <taxon>Alphaproteobacteria</taxon>
        <taxon>Rickettsiales</taxon>
        <taxon>Anaplasmataceae</taxon>
        <taxon>Wolbachieae</taxon>
        <taxon>Wolbachia</taxon>
    </lineage>
</organism>
<dbReference type="AlphaFoldDB" id="A0AAU7YL23"/>
<dbReference type="EMBL" id="CP158586">
    <property type="protein sequence ID" value="XCA33494.1"/>
    <property type="molecule type" value="Genomic_DNA"/>
</dbReference>
<protein>
    <submittedName>
        <fullName evidence="1">Uncharacterized protein</fullName>
    </submittedName>
</protein>
<reference evidence="1" key="1">
    <citation type="submission" date="2024-06" db="EMBL/GenBank/DDBJ databases">
        <title>Genome assembly of the Polyergus mexicanus.</title>
        <authorList>
            <person name="Cash E."/>
            <person name="Tustsui N.D."/>
            <person name="Ward P."/>
            <person name="Nguyen O."/>
            <person name="Sahasrabudhe R."/>
            <person name="Fairbairn C.W."/>
            <person name="Seligmann W.E."/>
            <person name="Sacco S."/>
            <person name="Beraut E."/>
            <person name="Miller C."/>
            <person name="Toffelmier E."/>
            <person name="Shaffer H.B."/>
        </authorList>
    </citation>
    <scope>NUCLEOTIDE SEQUENCE</scope>
    <source>
        <strain evidence="1">NDT 795.1</strain>
    </source>
</reference>
<gene>
    <name evidence="1" type="ORF">ABS808_01345</name>
</gene>
<proteinExistence type="predicted"/>
<name>A0AAU7YL23_9RICK</name>
<evidence type="ECO:0000313" key="1">
    <source>
        <dbReference type="EMBL" id="XCA33494.1"/>
    </source>
</evidence>